<dbReference type="EMBL" id="FQYQ01000027">
    <property type="protein sequence ID" value="SHJ52364.1"/>
    <property type="molecule type" value="Genomic_DNA"/>
</dbReference>
<dbReference type="CDD" id="cd05403">
    <property type="entry name" value="NT_KNTase_like"/>
    <property type="match status" value="1"/>
</dbReference>
<dbReference type="Pfam" id="PF01909">
    <property type="entry name" value="NTP_transf_2"/>
    <property type="match status" value="1"/>
</dbReference>
<dbReference type="PANTHER" id="PTHR33933">
    <property type="entry name" value="NUCLEOTIDYLTRANSFERASE"/>
    <property type="match status" value="1"/>
</dbReference>
<dbReference type="AlphaFoldDB" id="A0A1M6K0F2"/>
<keyword evidence="3" id="KW-1185">Reference proteome</keyword>
<dbReference type="SUPFAM" id="SSF81301">
    <property type="entry name" value="Nucleotidyltransferase"/>
    <property type="match status" value="1"/>
</dbReference>
<reference evidence="2 3" key="1">
    <citation type="submission" date="2016-11" db="EMBL/GenBank/DDBJ databases">
        <authorList>
            <person name="Jaros S."/>
            <person name="Januszkiewicz K."/>
            <person name="Wedrychowicz H."/>
        </authorList>
    </citation>
    <scope>NUCLEOTIDE SEQUENCE [LARGE SCALE GENOMIC DNA]</scope>
    <source>
        <strain evidence="2 3">DSM 14809</strain>
    </source>
</reference>
<protein>
    <submittedName>
        <fullName evidence="2">Nucleotidyltransferase domain-containing protein</fullName>
    </submittedName>
</protein>
<feature type="domain" description="Polymerase nucleotidyl transferase" evidence="1">
    <location>
        <begin position="16"/>
        <end position="50"/>
    </location>
</feature>
<evidence type="ECO:0000259" key="1">
    <source>
        <dbReference type="Pfam" id="PF01909"/>
    </source>
</evidence>
<dbReference type="InterPro" id="IPR052548">
    <property type="entry name" value="Type_VII_TA_antitoxin"/>
</dbReference>
<dbReference type="Gene3D" id="3.30.460.10">
    <property type="entry name" value="Beta Polymerase, domain 2"/>
    <property type="match status" value="1"/>
</dbReference>
<name>A0A1M6K0F2_PSEXY</name>
<sequence>MLEYKNILDEFVSRVKLVLGKSFVEVILYGSYARGDNRDNSDIDIMLLTTLSDQRNKKS</sequence>
<dbReference type="Proteomes" id="UP000184185">
    <property type="component" value="Unassembled WGS sequence"/>
</dbReference>
<keyword evidence="2" id="KW-0808">Transferase</keyword>
<proteinExistence type="predicted"/>
<gene>
    <name evidence="2" type="ORF">SAMN02745725_02738</name>
</gene>
<dbReference type="GO" id="GO:0016779">
    <property type="term" value="F:nucleotidyltransferase activity"/>
    <property type="evidence" value="ECO:0007669"/>
    <property type="project" value="InterPro"/>
</dbReference>
<dbReference type="InterPro" id="IPR002934">
    <property type="entry name" value="Polymerase_NTP_transf_dom"/>
</dbReference>
<dbReference type="PANTHER" id="PTHR33933:SF1">
    <property type="entry name" value="PROTEIN ADENYLYLTRANSFERASE MNTA-RELATED"/>
    <property type="match status" value="1"/>
</dbReference>
<dbReference type="InterPro" id="IPR043519">
    <property type="entry name" value="NT_sf"/>
</dbReference>
<evidence type="ECO:0000313" key="2">
    <source>
        <dbReference type="EMBL" id="SHJ52364.1"/>
    </source>
</evidence>
<organism evidence="2 3">
    <name type="scientific">Pseudobutyrivibrio xylanivorans DSM 14809</name>
    <dbReference type="NCBI Taxonomy" id="1123012"/>
    <lineage>
        <taxon>Bacteria</taxon>
        <taxon>Bacillati</taxon>
        <taxon>Bacillota</taxon>
        <taxon>Clostridia</taxon>
        <taxon>Lachnospirales</taxon>
        <taxon>Lachnospiraceae</taxon>
        <taxon>Pseudobutyrivibrio</taxon>
    </lineage>
</organism>
<dbReference type="RefSeq" id="WP_242939627.1">
    <property type="nucleotide sequence ID" value="NZ_FQYQ01000027.1"/>
</dbReference>
<accession>A0A1M6K0F2</accession>
<evidence type="ECO:0000313" key="3">
    <source>
        <dbReference type="Proteomes" id="UP000184185"/>
    </source>
</evidence>